<dbReference type="SMART" id="SM00331">
    <property type="entry name" value="PP2C_SIG"/>
    <property type="match status" value="1"/>
</dbReference>
<dbReference type="Gene3D" id="3.60.40.10">
    <property type="entry name" value="PPM-type phosphatase domain"/>
    <property type="match status" value="1"/>
</dbReference>
<reference evidence="4" key="1">
    <citation type="submission" date="2021-05" db="EMBL/GenBank/DDBJ databases">
        <title>Direct Submission.</title>
        <authorList>
            <person name="Li K."/>
            <person name="Gao J."/>
        </authorList>
    </citation>
    <scope>NUCLEOTIDE SEQUENCE [LARGE SCALE GENOMIC DNA]</scope>
    <source>
        <strain evidence="4">HDS12</strain>
    </source>
</reference>
<organism evidence="3 4">
    <name type="scientific">Nocardiopsis akebiae</name>
    <dbReference type="NCBI Taxonomy" id="2831968"/>
    <lineage>
        <taxon>Bacteria</taxon>
        <taxon>Bacillati</taxon>
        <taxon>Actinomycetota</taxon>
        <taxon>Actinomycetes</taxon>
        <taxon>Streptosporangiales</taxon>
        <taxon>Nocardiopsidaceae</taxon>
        <taxon>Nocardiopsis</taxon>
    </lineage>
</organism>
<protein>
    <submittedName>
        <fullName evidence="3">Serine/threonine-protein phosphatase</fullName>
    </submittedName>
</protein>
<evidence type="ECO:0000256" key="1">
    <source>
        <dbReference type="ARBA" id="ARBA00022801"/>
    </source>
</evidence>
<name>A0ABX8CB30_9ACTN</name>
<gene>
    <name evidence="3" type="ORF">KGD83_05905</name>
</gene>
<dbReference type="Proteomes" id="UP000678016">
    <property type="component" value="Chromosome"/>
</dbReference>
<evidence type="ECO:0000313" key="3">
    <source>
        <dbReference type="EMBL" id="QUX31616.1"/>
    </source>
</evidence>
<dbReference type="PANTHER" id="PTHR43156">
    <property type="entry name" value="STAGE II SPORULATION PROTEIN E-RELATED"/>
    <property type="match status" value="1"/>
</dbReference>
<accession>A0ABX8CB30</accession>
<evidence type="ECO:0000313" key="4">
    <source>
        <dbReference type="Proteomes" id="UP000678016"/>
    </source>
</evidence>
<dbReference type="InterPro" id="IPR036457">
    <property type="entry name" value="PPM-type-like_dom_sf"/>
</dbReference>
<proteinExistence type="predicted"/>
<dbReference type="InterPro" id="IPR052016">
    <property type="entry name" value="Bact_Sigma-Reg"/>
</dbReference>
<evidence type="ECO:0000259" key="2">
    <source>
        <dbReference type="SMART" id="SM00331"/>
    </source>
</evidence>
<feature type="domain" description="PPM-type phosphatase" evidence="2">
    <location>
        <begin position="153"/>
        <end position="367"/>
    </location>
</feature>
<dbReference type="PANTHER" id="PTHR43156:SF2">
    <property type="entry name" value="STAGE II SPORULATION PROTEIN E"/>
    <property type="match status" value="1"/>
</dbReference>
<dbReference type="InterPro" id="IPR001932">
    <property type="entry name" value="PPM-type_phosphatase-like_dom"/>
</dbReference>
<dbReference type="EMBL" id="CP074132">
    <property type="protein sequence ID" value="QUX31616.1"/>
    <property type="molecule type" value="Genomic_DNA"/>
</dbReference>
<keyword evidence="4" id="KW-1185">Reference proteome</keyword>
<sequence>MVVLRGALSEDYAAVSAELFLADYGLKVLCHVPDPPGECAGEYSVFNSVVGRVFGAQETFVEDSFGAEAVTVHLPVSARGDRLGVLTVELKADDYSAGVLAELEQVATLLGHELLVAERDTDVYRTLRRRDRLTLAAEVQWDLLPGRGFECPEYSIGAQLEPAYSIRGDNFDWSAAPDRLTLGITNGMGEGIDASLLTSLGVNALRNARRSGIPLADQVALADKAVYAHYRGERYLDVLLLGFDLATGEVQVVDAGSPLLYRLRGDRVEQMPFEAQLPMGMAEDTVYTAEGFRVEPGDRLVFVSDGVFDAKGQSEGETFGTRALPLAILATRLVPSSSAPQEVLRHLAEYRGDRESLDDALVVCLDWRGRGEPG</sequence>
<dbReference type="RefSeq" id="WP_212644286.1">
    <property type="nucleotide sequence ID" value="NZ_CP074132.1"/>
</dbReference>
<dbReference type="SUPFAM" id="SSF81606">
    <property type="entry name" value="PP2C-like"/>
    <property type="match status" value="1"/>
</dbReference>
<keyword evidence="1" id="KW-0378">Hydrolase</keyword>
<dbReference type="Pfam" id="PF07228">
    <property type="entry name" value="SpoIIE"/>
    <property type="match status" value="1"/>
</dbReference>